<dbReference type="Proteomes" id="UP000199759">
    <property type="component" value="Unassembled WGS sequence"/>
</dbReference>
<dbReference type="Pfam" id="PF03797">
    <property type="entry name" value="Autotransporter"/>
    <property type="match status" value="1"/>
</dbReference>
<evidence type="ECO:0000313" key="3">
    <source>
        <dbReference type="EMBL" id="SDL61369.1"/>
    </source>
</evidence>
<proteinExistence type="predicted"/>
<protein>
    <recommendedName>
        <fullName evidence="2">Peptidase S1 domain-containing protein</fullName>
    </recommendedName>
</protein>
<keyword evidence="4" id="KW-1185">Reference proteome</keyword>
<feature type="signal peptide" evidence="1">
    <location>
        <begin position="1"/>
        <end position="32"/>
    </location>
</feature>
<gene>
    <name evidence="3" type="ORF">SAMN04488568_10160</name>
</gene>
<dbReference type="InterPro" id="IPR001254">
    <property type="entry name" value="Trypsin_dom"/>
</dbReference>
<keyword evidence="1" id="KW-0732">Signal</keyword>
<dbReference type="STRING" id="144026.SAMN04488568_10160"/>
<dbReference type="PROSITE" id="PS50240">
    <property type="entry name" value="TRYPSIN_DOM"/>
    <property type="match status" value="1"/>
</dbReference>
<feature type="chain" id="PRO_5011444198" description="Peptidase S1 domain-containing protein" evidence="1">
    <location>
        <begin position="33"/>
        <end position="1122"/>
    </location>
</feature>
<dbReference type="OrthoDB" id="267336at2"/>
<dbReference type="GO" id="GO:0006508">
    <property type="term" value="P:proteolysis"/>
    <property type="evidence" value="ECO:0007669"/>
    <property type="project" value="InterPro"/>
</dbReference>
<dbReference type="GO" id="GO:0004252">
    <property type="term" value="F:serine-type endopeptidase activity"/>
    <property type="evidence" value="ECO:0007669"/>
    <property type="project" value="InterPro"/>
</dbReference>
<organism evidence="3 4">
    <name type="scientific">Maricaulis salignorans</name>
    <dbReference type="NCBI Taxonomy" id="144026"/>
    <lineage>
        <taxon>Bacteria</taxon>
        <taxon>Pseudomonadati</taxon>
        <taxon>Pseudomonadota</taxon>
        <taxon>Alphaproteobacteria</taxon>
        <taxon>Maricaulales</taxon>
        <taxon>Maricaulaceae</taxon>
        <taxon>Maricaulis</taxon>
    </lineage>
</organism>
<feature type="domain" description="Peptidase S1" evidence="2">
    <location>
        <begin position="60"/>
        <end position="343"/>
    </location>
</feature>
<dbReference type="InterPro" id="IPR036709">
    <property type="entry name" value="Autotransporte_beta_dom_sf"/>
</dbReference>
<sequence>MSHERFTKKFRQSMGASCSLLALLIAAPTAMAQTEVGTIVPADPGTPDTILDTATDVTGVGMFFRNDGFVCTGTLFNRRTVIFAAHCVNSNPASDFGTTLPAAWSFGSNALPGFIDWINNGFASNPDLAVFNVNQVIYNLDSIARPEGAGFLEGDVALSVLDTPASEVPTWALLFSALPAPTSYSAETGSGYHVTMSGYGRSGTATAGAIYGIDWRRRAAENFIGALASFDERNTFLFGDPFGDLPQNLYRLDFDDPTRTNPFDFDLYYGNAATNEGITAGGDSGGPLILDAANNPGVNEDLVLGVLSGGSRFFGPQAFSSYGTESFYQPLYLFWDWIVANSPVRYATAAAGDGAWEDGNHWLTEIDPAFRIIDANGDVVNGLPGNPGVGVAGTDPSWGLVCFAPGGVSGIGHECQDLATGAVGPYEDPTPAGAADGNMIGDVQGINADSIGDGVLSIEGSDLSVEDAPQDGSGSLALVPGEFTSDPLPAATLENGLAGATGFVPDNIDPDIALGINARYFDVNLAADGTTTLNSTVEIDYLTISGASAGLDIGATGDLTSLVEIMHQAGSVNVDGTLSTFGDYLLMSGLLTGSGTINTPYLTNIMGLIGPGDLGTIGDMTLNGSLVLASASGLAIEFGDGISDRLIVTGAASLGGTVLLSPTAGYLPRFGDDYTFLTAGTVAGTFGSVNDLPGVLTPVLYYTATTANVRLEAADFNSQATFTNNFQVGLGEALDGGRAGSYSDLADIYGALDLLEGADLTVALDTLSPYESVMFDRSVRSHSDALGRTLREQIGTLALYGGGGNDILADAKQANGMAGMSDLGLLARATVKSNSAAGGSDDSSTRRVFGAVGMIDATAQTVAGSPDSVIEGDYSLVGLDVPLSDSIRIGVAAGFASSDNTAGTALGHTNVSAESEQFTAFASYSGGRISASLAVSFTGHESDSIRTINLGGSLVPAQTRTTADESSVDAAIRYDLYSSADGLRVTPMASVTTNKVNYQATTSYSAIGSLDINARSGSNTIARIGSAFGLDLGTNISASIYMGAAEQYGDGAETYSANFHDARRVAFSAPSDVNLNTNWWEVAGSVSADLSFGGTLTVSHERQIDRGFVENEITSLTYSLPF</sequence>
<dbReference type="AlphaFoldDB" id="A0A1G9LHC1"/>
<dbReference type="Gene3D" id="2.40.128.130">
    <property type="entry name" value="Autotransporter beta-domain"/>
    <property type="match status" value="1"/>
</dbReference>
<dbReference type="EMBL" id="FNHG01000001">
    <property type="protein sequence ID" value="SDL61369.1"/>
    <property type="molecule type" value="Genomic_DNA"/>
</dbReference>
<evidence type="ECO:0000313" key="4">
    <source>
        <dbReference type="Proteomes" id="UP000199759"/>
    </source>
</evidence>
<name>A0A1G9LHC1_9PROT</name>
<dbReference type="InterPro" id="IPR043504">
    <property type="entry name" value="Peptidase_S1_PA_chymotrypsin"/>
</dbReference>
<dbReference type="SUPFAM" id="SSF50494">
    <property type="entry name" value="Trypsin-like serine proteases"/>
    <property type="match status" value="1"/>
</dbReference>
<dbReference type="InterPro" id="IPR009003">
    <property type="entry name" value="Peptidase_S1_PA"/>
</dbReference>
<evidence type="ECO:0000256" key="1">
    <source>
        <dbReference type="SAM" id="SignalP"/>
    </source>
</evidence>
<accession>A0A1G9LHC1</accession>
<dbReference type="SUPFAM" id="SSF103515">
    <property type="entry name" value="Autotransporter"/>
    <property type="match status" value="1"/>
</dbReference>
<reference evidence="3 4" key="1">
    <citation type="submission" date="2016-10" db="EMBL/GenBank/DDBJ databases">
        <authorList>
            <person name="de Groot N.N."/>
        </authorList>
    </citation>
    <scope>NUCLEOTIDE SEQUENCE [LARGE SCALE GENOMIC DNA]</scope>
    <source>
        <strain evidence="3 4">DSM 16077</strain>
    </source>
</reference>
<dbReference type="InterPro" id="IPR005546">
    <property type="entry name" value="Autotransporte_beta"/>
</dbReference>
<dbReference type="RefSeq" id="WP_091765013.1">
    <property type="nucleotide sequence ID" value="NZ_FNHG01000001.1"/>
</dbReference>
<dbReference type="Gene3D" id="2.40.10.10">
    <property type="entry name" value="Trypsin-like serine proteases"/>
    <property type="match status" value="1"/>
</dbReference>
<evidence type="ECO:0000259" key="2">
    <source>
        <dbReference type="PROSITE" id="PS50240"/>
    </source>
</evidence>